<protein>
    <submittedName>
        <fullName evidence="3">Uncharacterized protein</fullName>
    </submittedName>
</protein>
<evidence type="ECO:0000256" key="2">
    <source>
        <dbReference type="SAM" id="Phobius"/>
    </source>
</evidence>
<organism evidence="3">
    <name type="scientific">bioreactor metagenome</name>
    <dbReference type="NCBI Taxonomy" id="1076179"/>
    <lineage>
        <taxon>unclassified sequences</taxon>
        <taxon>metagenomes</taxon>
        <taxon>ecological metagenomes</taxon>
    </lineage>
</organism>
<dbReference type="SUPFAM" id="SSF52540">
    <property type="entry name" value="P-loop containing nucleoside triphosphate hydrolases"/>
    <property type="match status" value="1"/>
</dbReference>
<keyword evidence="2" id="KW-0812">Transmembrane</keyword>
<keyword evidence="2" id="KW-1133">Transmembrane helix</keyword>
<dbReference type="AlphaFoldDB" id="A0A644ZH44"/>
<proteinExistence type="predicted"/>
<name>A0A644ZH44_9ZZZZ</name>
<reference evidence="3" key="1">
    <citation type="submission" date="2019-08" db="EMBL/GenBank/DDBJ databases">
        <authorList>
            <person name="Kucharzyk K."/>
            <person name="Murdoch R.W."/>
            <person name="Higgins S."/>
            <person name="Loffler F."/>
        </authorList>
    </citation>
    <scope>NUCLEOTIDE SEQUENCE</scope>
</reference>
<accession>A0A644ZH44</accession>
<gene>
    <name evidence="3" type="ORF">SDC9_86820</name>
</gene>
<dbReference type="Gene3D" id="3.40.50.300">
    <property type="entry name" value="P-loop containing nucleotide triphosphate hydrolases"/>
    <property type="match status" value="1"/>
</dbReference>
<sequence length="375" mass="41924">MEKELIFSLLITAAVIIFSAILGICSSLFKKGAKNILSSLNLDTQNEFDDLCEQFNSYKKSDDIYSESLEKAEAECRRLENEAASALSSIRRDIGAAENATLEISLSAPKAPLSASETLAKADLIMSKYDALFECENSLNAQREQYRALLSTDIKKDTLEISDEFAVLERELSFLTHQNDVLYEKQNELESKLAAIKAESEKLGDISSLVTKNENDMLGQLEKYRAVQLKCDSLAREIDLFEEKTVQPVSARVNALISFALKPGESFVLGEHFELKYKRGSQTLPLSKAGGGLTELAMIALRVAFSEQLLKSKVPMIFDESFIYIDKDNAKRLCRMLESDSHQILFFTSSDNDCAAYFKDPKVFGDIVFGETRRA</sequence>
<dbReference type="InterPro" id="IPR027417">
    <property type="entry name" value="P-loop_NTPase"/>
</dbReference>
<evidence type="ECO:0000256" key="1">
    <source>
        <dbReference type="SAM" id="Coils"/>
    </source>
</evidence>
<keyword evidence="1" id="KW-0175">Coiled coil</keyword>
<comment type="caution">
    <text evidence="3">The sequence shown here is derived from an EMBL/GenBank/DDBJ whole genome shotgun (WGS) entry which is preliminary data.</text>
</comment>
<dbReference type="EMBL" id="VSSQ01008905">
    <property type="protein sequence ID" value="MPM40180.1"/>
    <property type="molecule type" value="Genomic_DNA"/>
</dbReference>
<feature type="coiled-coil region" evidence="1">
    <location>
        <begin position="62"/>
        <end position="89"/>
    </location>
</feature>
<feature type="transmembrane region" description="Helical" evidence="2">
    <location>
        <begin position="6"/>
        <end position="29"/>
    </location>
</feature>
<evidence type="ECO:0000313" key="3">
    <source>
        <dbReference type="EMBL" id="MPM40180.1"/>
    </source>
</evidence>
<keyword evidence="2" id="KW-0472">Membrane</keyword>